<organism evidence="2 3">
    <name type="scientific">Elasticomyces elasticus</name>
    <dbReference type="NCBI Taxonomy" id="574655"/>
    <lineage>
        <taxon>Eukaryota</taxon>
        <taxon>Fungi</taxon>
        <taxon>Dikarya</taxon>
        <taxon>Ascomycota</taxon>
        <taxon>Pezizomycotina</taxon>
        <taxon>Dothideomycetes</taxon>
        <taxon>Dothideomycetidae</taxon>
        <taxon>Mycosphaerellales</taxon>
        <taxon>Teratosphaeriaceae</taxon>
        <taxon>Elasticomyces</taxon>
    </lineage>
</organism>
<dbReference type="AlphaFoldDB" id="A0AAN7VTK5"/>
<name>A0AAN7VTK5_9PEZI</name>
<reference evidence="2" key="1">
    <citation type="submission" date="2023-08" db="EMBL/GenBank/DDBJ databases">
        <title>Black Yeasts Isolated from many extreme environments.</title>
        <authorList>
            <person name="Coleine C."/>
            <person name="Stajich J.E."/>
            <person name="Selbmann L."/>
        </authorList>
    </citation>
    <scope>NUCLEOTIDE SEQUENCE</scope>
    <source>
        <strain evidence="2">CCFEE 5810</strain>
    </source>
</reference>
<feature type="region of interest" description="Disordered" evidence="1">
    <location>
        <begin position="1"/>
        <end position="31"/>
    </location>
</feature>
<evidence type="ECO:0000313" key="3">
    <source>
        <dbReference type="Proteomes" id="UP001310594"/>
    </source>
</evidence>
<evidence type="ECO:0000313" key="2">
    <source>
        <dbReference type="EMBL" id="KAK5701628.1"/>
    </source>
</evidence>
<sequence>MNNSNFNNNNNNNNDFTRSNGTPVQPWTDDDNDQAFRQFVLAMFPPDLAPSQPAYSQPAKQNSARQYLVAQPQMQETAPIWQQQQQQQMATLPSTMFVQPQQQPVYLPAAPQMAHQPSARPAAAFPQQQQILAWSARVQSAKRLKWTGPQRPTREEILAASDAVPAKDRMSGGLGTRTRLGRDEQIIRRRQQKAMSQINRRAAKKAARSA</sequence>
<evidence type="ECO:0000256" key="1">
    <source>
        <dbReference type="SAM" id="MobiDB-lite"/>
    </source>
</evidence>
<gene>
    <name evidence="2" type="ORF">LTR97_004446</name>
</gene>
<dbReference type="EMBL" id="JAVRQU010000006">
    <property type="protein sequence ID" value="KAK5701628.1"/>
    <property type="molecule type" value="Genomic_DNA"/>
</dbReference>
<protein>
    <submittedName>
        <fullName evidence="2">Uncharacterized protein</fullName>
    </submittedName>
</protein>
<feature type="compositionally biased region" description="Polar residues" evidence="1">
    <location>
        <begin position="15"/>
        <end position="25"/>
    </location>
</feature>
<dbReference type="Proteomes" id="UP001310594">
    <property type="component" value="Unassembled WGS sequence"/>
</dbReference>
<proteinExistence type="predicted"/>
<accession>A0AAN7VTK5</accession>
<feature type="compositionally biased region" description="Low complexity" evidence="1">
    <location>
        <begin position="1"/>
        <end position="14"/>
    </location>
</feature>
<comment type="caution">
    <text evidence="2">The sequence shown here is derived from an EMBL/GenBank/DDBJ whole genome shotgun (WGS) entry which is preliminary data.</text>
</comment>